<feature type="signal peptide" evidence="10">
    <location>
        <begin position="1"/>
        <end position="24"/>
    </location>
</feature>
<feature type="disulfide bond" evidence="9">
    <location>
        <begin position="100"/>
        <end position="114"/>
    </location>
</feature>
<evidence type="ECO:0000256" key="7">
    <source>
        <dbReference type="ARBA" id="ARBA00023180"/>
    </source>
</evidence>
<proteinExistence type="evidence at transcript level"/>
<keyword evidence="4 10" id="KW-0732">Signal</keyword>
<sequence>MMVEKNLPLSIFTFCIIFILVTNSHMNVEEKTTMEHSTKNDMKKLQGLLPPISIVELTKTSRRISRMDAEMKKLSKKKVPPRKAPRPLPPANCVPLSASCKPPSPLCCDPCAICHCRLFQTVCLYKMGYPNC</sequence>
<keyword evidence="3" id="KW-0964">Secreted</keyword>
<dbReference type="EMBL" id="MH748032">
    <property type="protein sequence ID" value="QBY06349.1"/>
    <property type="molecule type" value="mRNA"/>
</dbReference>
<keyword evidence="6 9" id="KW-1015">Disulfide bond</keyword>
<dbReference type="GO" id="GO:0005615">
    <property type="term" value="C:extracellular space"/>
    <property type="evidence" value="ECO:0007669"/>
    <property type="project" value="TreeGrafter"/>
</dbReference>
<evidence type="ECO:0000256" key="5">
    <source>
        <dbReference type="ARBA" id="ARBA00022854"/>
    </source>
</evidence>
<comment type="caution">
    <text evidence="9">Lacks conserved residue(s) required for the propagation of feature annotation.</text>
</comment>
<evidence type="ECO:0000256" key="3">
    <source>
        <dbReference type="ARBA" id="ARBA00022525"/>
    </source>
</evidence>
<feature type="chain" id="PRO_5020041659" description="Agouti-signaling protein" evidence="10">
    <location>
        <begin position="25"/>
        <end position="132"/>
    </location>
</feature>
<dbReference type="Gene3D" id="4.10.760.10">
    <property type="entry name" value="Agouti domain"/>
    <property type="match status" value="1"/>
</dbReference>
<evidence type="ECO:0000256" key="8">
    <source>
        <dbReference type="ARBA" id="ARBA00033432"/>
    </source>
</evidence>
<dbReference type="PANTHER" id="PTHR16551">
    <property type="entry name" value="AGOUTI RELATED"/>
    <property type="match status" value="1"/>
</dbReference>
<evidence type="ECO:0000259" key="11">
    <source>
        <dbReference type="PROSITE" id="PS51150"/>
    </source>
</evidence>
<evidence type="ECO:0000256" key="10">
    <source>
        <dbReference type="SAM" id="SignalP"/>
    </source>
</evidence>
<dbReference type="GO" id="GO:0032438">
    <property type="term" value="P:melanosome organization"/>
    <property type="evidence" value="ECO:0007669"/>
    <property type="project" value="TreeGrafter"/>
</dbReference>
<evidence type="ECO:0000313" key="12">
    <source>
        <dbReference type="EMBL" id="QBY06349.1"/>
    </source>
</evidence>
<feature type="disulfide bond" evidence="9">
    <location>
        <begin position="93"/>
        <end position="108"/>
    </location>
</feature>
<dbReference type="GO" id="GO:0031779">
    <property type="term" value="F:melanocortin receptor binding"/>
    <property type="evidence" value="ECO:0007669"/>
    <property type="project" value="TreeGrafter"/>
</dbReference>
<comment type="subcellular location">
    <subcellularLocation>
        <location evidence="1">Secreted</location>
    </subcellularLocation>
</comment>
<evidence type="ECO:0000256" key="6">
    <source>
        <dbReference type="ARBA" id="ARBA00023157"/>
    </source>
</evidence>
<dbReference type="InterPro" id="IPR027300">
    <property type="entry name" value="Agouti_dom"/>
</dbReference>
<reference evidence="12" key="1">
    <citation type="submission" date="2018-08" db="EMBL/GenBank/DDBJ databases">
        <title>Cloning and polymorphism of agouti gene and its expression in different skin color phenotypes in giant salamanders (Andrias davidianus).</title>
        <authorList>
            <person name="Jiang W."/>
            <person name="Wang Q."/>
            <person name="Deng J."/>
            <person name="Zhang H."/>
            <person name="Kong F."/>
        </authorList>
    </citation>
    <scope>NUCLEOTIDE SEQUENCE</scope>
    <source>
        <tissue evidence="12">Skin</tissue>
    </source>
</reference>
<dbReference type="InterPro" id="IPR036836">
    <property type="entry name" value="Agouti_dom_sf"/>
</dbReference>
<dbReference type="PANTHER" id="PTHR16551:SF1">
    <property type="entry name" value="AGOUTI-SIGNALING PROTEIN"/>
    <property type="match status" value="1"/>
</dbReference>
<dbReference type="GO" id="GO:0005184">
    <property type="term" value="F:neuropeptide hormone activity"/>
    <property type="evidence" value="ECO:0007669"/>
    <property type="project" value="TreeGrafter"/>
</dbReference>
<evidence type="ECO:0000256" key="2">
    <source>
        <dbReference type="ARBA" id="ARBA00017885"/>
    </source>
</evidence>
<evidence type="ECO:0000256" key="1">
    <source>
        <dbReference type="ARBA" id="ARBA00004613"/>
    </source>
</evidence>
<keyword evidence="5" id="KW-0960">Knottin</keyword>
<dbReference type="GO" id="GO:0009755">
    <property type="term" value="P:hormone-mediated signaling pathway"/>
    <property type="evidence" value="ECO:0007669"/>
    <property type="project" value="InterPro"/>
</dbReference>
<feature type="disulfide bond" evidence="9">
    <location>
        <begin position="116"/>
        <end position="123"/>
    </location>
</feature>
<feature type="disulfide bond" evidence="9">
    <location>
        <begin position="111"/>
        <end position="132"/>
    </location>
</feature>
<evidence type="ECO:0000256" key="9">
    <source>
        <dbReference type="PROSITE-ProRule" id="PRU00494"/>
    </source>
</evidence>
<dbReference type="Pfam" id="PF05039">
    <property type="entry name" value="Agouti"/>
    <property type="match status" value="1"/>
</dbReference>
<organism evidence="12">
    <name type="scientific">Andrias davidianus</name>
    <name type="common">Chinese giant salamander</name>
    <name type="synonym">Sieboldia davidiana</name>
    <dbReference type="NCBI Taxonomy" id="141262"/>
    <lineage>
        <taxon>Eukaryota</taxon>
        <taxon>Metazoa</taxon>
        <taxon>Chordata</taxon>
        <taxon>Craniata</taxon>
        <taxon>Vertebrata</taxon>
        <taxon>Euteleostomi</taxon>
        <taxon>Amphibia</taxon>
        <taxon>Batrachia</taxon>
        <taxon>Caudata</taxon>
        <taxon>Cryptobranchoidea</taxon>
        <taxon>Cryptobranchidae</taxon>
        <taxon>Andrias</taxon>
    </lineage>
</organism>
<dbReference type="SMART" id="SM00792">
    <property type="entry name" value="Agouti"/>
    <property type="match status" value="1"/>
</dbReference>
<dbReference type="PROSITE" id="PS51150">
    <property type="entry name" value="AGOUTI_2"/>
    <property type="match status" value="1"/>
</dbReference>
<keyword evidence="7" id="KW-0325">Glycoprotein</keyword>
<feature type="domain" description="Agouti" evidence="11">
    <location>
        <begin position="93"/>
        <end position="132"/>
    </location>
</feature>
<name>A0A4D6C8B3_ANDDA</name>
<dbReference type="SUPFAM" id="SSF57055">
    <property type="entry name" value="Agouti-related protein"/>
    <property type="match status" value="1"/>
</dbReference>
<dbReference type="AlphaFoldDB" id="A0A4D6C8B3"/>
<evidence type="ECO:0000256" key="4">
    <source>
        <dbReference type="ARBA" id="ARBA00022729"/>
    </source>
</evidence>
<dbReference type="InterPro" id="IPR007733">
    <property type="entry name" value="Agouti"/>
</dbReference>
<accession>A0A4D6C8B3</accession>
<protein>
    <recommendedName>
        <fullName evidence="2">Agouti-signaling protein</fullName>
    </recommendedName>
    <alternativeName>
        <fullName evidence="8">Agouti switch protein</fullName>
    </alternativeName>
</protein>